<dbReference type="RefSeq" id="WP_183774731.1">
    <property type="nucleotide sequence ID" value="NZ_JAVDUP010000008.1"/>
</dbReference>
<accession>A0ABU1SWZ5</accession>
<organism evidence="1 2">
    <name type="scientific">Rhizobium miluonense</name>
    <dbReference type="NCBI Taxonomy" id="411945"/>
    <lineage>
        <taxon>Bacteria</taxon>
        <taxon>Pseudomonadati</taxon>
        <taxon>Pseudomonadota</taxon>
        <taxon>Alphaproteobacteria</taxon>
        <taxon>Hyphomicrobiales</taxon>
        <taxon>Rhizobiaceae</taxon>
        <taxon>Rhizobium/Agrobacterium group</taxon>
        <taxon>Rhizobium</taxon>
    </lineage>
</organism>
<protein>
    <submittedName>
        <fullName evidence="1">Uncharacterized protein</fullName>
    </submittedName>
</protein>
<dbReference type="EMBL" id="JAVDUP010000008">
    <property type="protein sequence ID" value="MDR6903513.1"/>
    <property type="molecule type" value="Genomic_DNA"/>
</dbReference>
<dbReference type="SUPFAM" id="SSF51726">
    <property type="entry name" value="UROD/MetE-like"/>
    <property type="match status" value="1"/>
</dbReference>
<reference evidence="1 2" key="1">
    <citation type="submission" date="2023-07" db="EMBL/GenBank/DDBJ databases">
        <title>Sorghum-associated microbial communities from plants grown in Nebraska, USA.</title>
        <authorList>
            <person name="Schachtman D."/>
        </authorList>
    </citation>
    <scope>NUCLEOTIDE SEQUENCE [LARGE SCALE GENOMIC DNA]</scope>
    <source>
        <strain evidence="1 2">3199</strain>
    </source>
</reference>
<sequence>MALDRLPLATGIHLVGDFPLHSGCEIYQLCQAELGPRLLYYPDTRIVDGDDIRAWLAGADGAARLSHRARGSLDALEALKEAVALPAGIRASLSILAPFKTSRFAKPEDRVEPDADSAYAAWLMDEVKRVVTDLPSSSTDLAVQIKLPFADLAEATQGDTADSAFADVLLDSVTSIIEALPESIPVAVHMNCRDGAGFKIQPNDFADMTELSNRLLERCVRRIDLLHIPVPLVVSDESFFAPLRRLALRPETRLCLGLIHLSDGVEGAMRRIALARTGFPEFALAARSGFATREPAVIADFLKLHADVASACES</sequence>
<evidence type="ECO:0000313" key="1">
    <source>
        <dbReference type="EMBL" id="MDR6903513.1"/>
    </source>
</evidence>
<gene>
    <name evidence="1" type="ORF">J2W52_005146</name>
</gene>
<dbReference type="Proteomes" id="UP001250791">
    <property type="component" value="Unassembled WGS sequence"/>
</dbReference>
<name>A0ABU1SWZ5_9HYPH</name>
<evidence type="ECO:0000313" key="2">
    <source>
        <dbReference type="Proteomes" id="UP001250791"/>
    </source>
</evidence>
<keyword evidence="2" id="KW-1185">Reference proteome</keyword>
<comment type="caution">
    <text evidence="1">The sequence shown here is derived from an EMBL/GenBank/DDBJ whole genome shotgun (WGS) entry which is preliminary data.</text>
</comment>
<proteinExistence type="predicted"/>
<dbReference type="InterPro" id="IPR038071">
    <property type="entry name" value="UROD/MetE-like_sf"/>
</dbReference>